<dbReference type="AlphaFoldDB" id="A0A1J7JAN5"/>
<dbReference type="SUPFAM" id="SSF53474">
    <property type="entry name" value="alpha/beta-Hydrolases"/>
    <property type="match status" value="1"/>
</dbReference>
<name>A0A1J7JAN5_9PEZI</name>
<evidence type="ECO:0000313" key="3">
    <source>
        <dbReference type="Proteomes" id="UP000182658"/>
    </source>
</evidence>
<dbReference type="Gene3D" id="3.40.50.1820">
    <property type="entry name" value="alpha/beta hydrolase"/>
    <property type="match status" value="1"/>
</dbReference>
<dbReference type="OrthoDB" id="10019231at2759"/>
<dbReference type="STRING" id="1408157.A0A1J7JAN5"/>
<dbReference type="Pfam" id="PF01738">
    <property type="entry name" value="DLH"/>
    <property type="match status" value="1"/>
</dbReference>
<keyword evidence="3" id="KW-1185">Reference proteome</keyword>
<dbReference type="PANTHER" id="PTHR17630">
    <property type="entry name" value="DIENELACTONE HYDROLASE"/>
    <property type="match status" value="1"/>
</dbReference>
<keyword evidence="2" id="KW-0378">Hydrolase</keyword>
<feature type="domain" description="Dienelactone hydrolase" evidence="1">
    <location>
        <begin position="32"/>
        <end position="248"/>
    </location>
</feature>
<evidence type="ECO:0000259" key="1">
    <source>
        <dbReference type="Pfam" id="PF01738"/>
    </source>
</evidence>
<proteinExistence type="predicted"/>
<dbReference type="GO" id="GO:0016787">
    <property type="term" value="F:hydrolase activity"/>
    <property type="evidence" value="ECO:0007669"/>
    <property type="project" value="UniProtKB-KW"/>
</dbReference>
<dbReference type="InterPro" id="IPR002925">
    <property type="entry name" value="Dienelactn_hydro"/>
</dbReference>
<sequence length="253" mass="27837">MSMPADCCLKGFAWEGTPTGTETRINTNDTYVAGSNPKVALVVIHDLFGWKWGNLRLLADHYAVEADATVYLPDFFGGASLDTDLIFAGRFAELDLPNFMGRNTKEVREPEMVAFIKTLRARGFEKVGAIGYCYGGWAVFRLAGAEAGGKRLVDCVTAGHPSLLTKEEIEGVRSDVAVQMLAPEHDIQYTAELKTHTFVTLQKLGVPFDYQHFPGVEHACFTRGDEKVPGDRAALVRGKNAAVAWAKQWLHEV</sequence>
<dbReference type="Proteomes" id="UP000182658">
    <property type="component" value="Unassembled WGS sequence"/>
</dbReference>
<dbReference type="InParanoid" id="A0A1J7JAN5"/>
<dbReference type="EMBL" id="KV875100">
    <property type="protein sequence ID" value="OIW26284.1"/>
    <property type="molecule type" value="Genomic_DNA"/>
</dbReference>
<reference evidence="2 3" key="1">
    <citation type="submission" date="2016-10" db="EMBL/GenBank/DDBJ databases">
        <title>Draft genome sequence of Coniochaeta ligniaria NRRL30616, a lignocellulolytic fungus for bioabatement of inhibitors in plant biomass hydrolysates.</title>
        <authorList>
            <consortium name="DOE Joint Genome Institute"/>
            <person name="Jimenez D.J."/>
            <person name="Hector R.E."/>
            <person name="Riley R."/>
            <person name="Sun H."/>
            <person name="Grigoriev I.V."/>
            <person name="Van Elsas J.D."/>
            <person name="Nichols N.N."/>
        </authorList>
    </citation>
    <scope>NUCLEOTIDE SEQUENCE [LARGE SCALE GENOMIC DNA]</scope>
    <source>
        <strain evidence="2 3">NRRL 30616</strain>
    </source>
</reference>
<organism evidence="2 3">
    <name type="scientific">Coniochaeta ligniaria NRRL 30616</name>
    <dbReference type="NCBI Taxonomy" id="1408157"/>
    <lineage>
        <taxon>Eukaryota</taxon>
        <taxon>Fungi</taxon>
        <taxon>Dikarya</taxon>
        <taxon>Ascomycota</taxon>
        <taxon>Pezizomycotina</taxon>
        <taxon>Sordariomycetes</taxon>
        <taxon>Sordariomycetidae</taxon>
        <taxon>Coniochaetales</taxon>
        <taxon>Coniochaetaceae</taxon>
        <taxon>Coniochaeta</taxon>
    </lineage>
</organism>
<evidence type="ECO:0000313" key="2">
    <source>
        <dbReference type="EMBL" id="OIW26284.1"/>
    </source>
</evidence>
<gene>
    <name evidence="2" type="ORF">CONLIGDRAFT_634590</name>
</gene>
<protein>
    <submittedName>
        <fullName evidence="2">Dienelactone hydrolase family protein</fullName>
    </submittedName>
</protein>
<accession>A0A1J7JAN5</accession>
<dbReference type="InterPro" id="IPR029058">
    <property type="entry name" value="AB_hydrolase_fold"/>
</dbReference>
<dbReference type="PANTHER" id="PTHR17630:SF55">
    <property type="entry name" value="DIENELACTONE HYDROLASE FAMILY PROTEIN (AFU_ORTHOLOGUE AFUA_1G01900)"/>
    <property type="match status" value="1"/>
</dbReference>